<feature type="region of interest" description="Disordered" evidence="1">
    <location>
        <begin position="94"/>
        <end position="122"/>
    </location>
</feature>
<sequence length="122" mass="11561">MFVTNIVCLMELEGIYKLRCDYLGIIPFCASACGCCPYHLSLAKLVGAGAADVLNNSKGSPVAEWSTGAISGGSTGRPPSNWCGVAPAIGTGIRSAGGGGGSGGDGGGGGGGLPSPAGGGGG</sequence>
<name>A0A1X7TRG1_AMPQE</name>
<reference evidence="2" key="1">
    <citation type="submission" date="2017-05" db="UniProtKB">
        <authorList>
            <consortium name="EnsemblMetazoa"/>
        </authorList>
    </citation>
    <scope>IDENTIFICATION</scope>
</reference>
<evidence type="ECO:0000256" key="1">
    <source>
        <dbReference type="SAM" id="MobiDB-lite"/>
    </source>
</evidence>
<protein>
    <submittedName>
        <fullName evidence="2">Uncharacterized protein</fullName>
    </submittedName>
</protein>
<dbReference type="InParanoid" id="A0A1X7TRG1"/>
<accession>A0A1X7TRG1</accession>
<feature type="compositionally biased region" description="Gly residues" evidence="1">
    <location>
        <begin position="95"/>
        <end position="122"/>
    </location>
</feature>
<proteinExistence type="predicted"/>
<organism evidence="2">
    <name type="scientific">Amphimedon queenslandica</name>
    <name type="common">Sponge</name>
    <dbReference type="NCBI Taxonomy" id="400682"/>
    <lineage>
        <taxon>Eukaryota</taxon>
        <taxon>Metazoa</taxon>
        <taxon>Porifera</taxon>
        <taxon>Demospongiae</taxon>
        <taxon>Heteroscleromorpha</taxon>
        <taxon>Haplosclerida</taxon>
        <taxon>Niphatidae</taxon>
        <taxon>Amphimedon</taxon>
    </lineage>
</organism>
<evidence type="ECO:0000313" key="2">
    <source>
        <dbReference type="EnsemblMetazoa" id="Aqu2.1.17580_001"/>
    </source>
</evidence>
<dbReference type="AlphaFoldDB" id="A0A1X7TRG1"/>
<dbReference type="EnsemblMetazoa" id="Aqu2.1.17580_001">
    <property type="protein sequence ID" value="Aqu2.1.17580_001"/>
    <property type="gene ID" value="Aqu2.1.17580"/>
</dbReference>